<dbReference type="Proteomes" id="UP000276133">
    <property type="component" value="Unassembled WGS sequence"/>
</dbReference>
<sequence>MSKTAKTNFVPNSMNDPRCLSCKMKHCFQCEHWPEELPPLKTPRERKQVQPIYQAPKSEPKQEKKKKVSKVVEKMVYRNLLYVPKSKQDPRCIGCQIKHCFYCEHIYRDRMDRAETEYQLSDNYALPKYSARSGNAANKQPFIRPSYVRPLDSNKNKLSKDKKKW</sequence>
<feature type="region of interest" description="Disordered" evidence="1">
    <location>
        <begin position="39"/>
        <end position="67"/>
    </location>
</feature>
<reference evidence="2 3" key="1">
    <citation type="journal article" date="2018" name="Sci. Rep.">
        <title>Genomic signatures of local adaptation to the degree of environmental predictability in rotifers.</title>
        <authorList>
            <person name="Franch-Gras L."/>
            <person name="Hahn C."/>
            <person name="Garcia-Roger E.M."/>
            <person name="Carmona M.J."/>
            <person name="Serra M."/>
            <person name="Gomez A."/>
        </authorList>
    </citation>
    <scope>NUCLEOTIDE SEQUENCE [LARGE SCALE GENOMIC DNA]</scope>
    <source>
        <strain evidence="2">HYR1</strain>
    </source>
</reference>
<dbReference type="AlphaFoldDB" id="A0A3M7PRG8"/>
<proteinExistence type="predicted"/>
<accession>A0A3M7PRG8</accession>
<dbReference type="EMBL" id="REGN01009364">
    <property type="protein sequence ID" value="RNA01355.1"/>
    <property type="molecule type" value="Genomic_DNA"/>
</dbReference>
<organism evidence="2 3">
    <name type="scientific">Brachionus plicatilis</name>
    <name type="common">Marine rotifer</name>
    <name type="synonym">Brachionus muelleri</name>
    <dbReference type="NCBI Taxonomy" id="10195"/>
    <lineage>
        <taxon>Eukaryota</taxon>
        <taxon>Metazoa</taxon>
        <taxon>Spiralia</taxon>
        <taxon>Gnathifera</taxon>
        <taxon>Rotifera</taxon>
        <taxon>Eurotatoria</taxon>
        <taxon>Monogononta</taxon>
        <taxon>Pseudotrocha</taxon>
        <taxon>Ploima</taxon>
        <taxon>Brachionidae</taxon>
        <taxon>Brachionus</taxon>
    </lineage>
</organism>
<keyword evidence="3" id="KW-1185">Reference proteome</keyword>
<protein>
    <submittedName>
        <fullName evidence="2">Uncharacterized protein</fullName>
    </submittedName>
</protein>
<dbReference type="OrthoDB" id="10523719at2759"/>
<comment type="caution">
    <text evidence="2">The sequence shown here is derived from an EMBL/GenBank/DDBJ whole genome shotgun (WGS) entry which is preliminary data.</text>
</comment>
<feature type="region of interest" description="Disordered" evidence="1">
    <location>
        <begin position="131"/>
        <end position="165"/>
    </location>
</feature>
<name>A0A3M7PRG8_BRAPC</name>
<gene>
    <name evidence="2" type="ORF">BpHYR1_041213</name>
</gene>
<evidence type="ECO:0000313" key="3">
    <source>
        <dbReference type="Proteomes" id="UP000276133"/>
    </source>
</evidence>
<evidence type="ECO:0000313" key="2">
    <source>
        <dbReference type="EMBL" id="RNA01355.1"/>
    </source>
</evidence>
<evidence type="ECO:0000256" key="1">
    <source>
        <dbReference type="SAM" id="MobiDB-lite"/>
    </source>
</evidence>